<gene>
    <name evidence="2" type="ORF">M378DRAFT_177166</name>
</gene>
<name>A0A0C2TLE1_AMAMK</name>
<feature type="region of interest" description="Disordered" evidence="1">
    <location>
        <begin position="536"/>
        <end position="562"/>
    </location>
</feature>
<evidence type="ECO:0000313" key="2">
    <source>
        <dbReference type="EMBL" id="KIL67939.1"/>
    </source>
</evidence>
<dbReference type="EMBL" id="KN818230">
    <property type="protein sequence ID" value="KIL67939.1"/>
    <property type="molecule type" value="Genomic_DNA"/>
</dbReference>
<evidence type="ECO:0000313" key="3">
    <source>
        <dbReference type="Proteomes" id="UP000054549"/>
    </source>
</evidence>
<dbReference type="OrthoDB" id="3141012at2759"/>
<reference evidence="2 3" key="1">
    <citation type="submission" date="2014-04" db="EMBL/GenBank/DDBJ databases">
        <title>Evolutionary Origins and Diversification of the Mycorrhizal Mutualists.</title>
        <authorList>
            <consortium name="DOE Joint Genome Institute"/>
            <consortium name="Mycorrhizal Genomics Consortium"/>
            <person name="Kohler A."/>
            <person name="Kuo A."/>
            <person name="Nagy L.G."/>
            <person name="Floudas D."/>
            <person name="Copeland A."/>
            <person name="Barry K.W."/>
            <person name="Cichocki N."/>
            <person name="Veneault-Fourrey C."/>
            <person name="LaButti K."/>
            <person name="Lindquist E.A."/>
            <person name="Lipzen A."/>
            <person name="Lundell T."/>
            <person name="Morin E."/>
            <person name="Murat C."/>
            <person name="Riley R."/>
            <person name="Ohm R."/>
            <person name="Sun H."/>
            <person name="Tunlid A."/>
            <person name="Henrissat B."/>
            <person name="Grigoriev I.V."/>
            <person name="Hibbett D.S."/>
            <person name="Martin F."/>
        </authorList>
    </citation>
    <scope>NUCLEOTIDE SEQUENCE [LARGE SCALE GENOMIC DNA]</scope>
    <source>
        <strain evidence="2 3">Koide BX008</strain>
    </source>
</reference>
<accession>A0A0C2TLE1</accession>
<keyword evidence="3" id="KW-1185">Reference proteome</keyword>
<evidence type="ECO:0000256" key="1">
    <source>
        <dbReference type="SAM" id="MobiDB-lite"/>
    </source>
</evidence>
<proteinExistence type="predicted"/>
<dbReference type="HOGENOM" id="CLU_455576_0_0_1"/>
<organism evidence="2 3">
    <name type="scientific">Amanita muscaria (strain Koide BX008)</name>
    <dbReference type="NCBI Taxonomy" id="946122"/>
    <lineage>
        <taxon>Eukaryota</taxon>
        <taxon>Fungi</taxon>
        <taxon>Dikarya</taxon>
        <taxon>Basidiomycota</taxon>
        <taxon>Agaricomycotina</taxon>
        <taxon>Agaricomycetes</taxon>
        <taxon>Agaricomycetidae</taxon>
        <taxon>Agaricales</taxon>
        <taxon>Pluteineae</taxon>
        <taxon>Amanitaceae</taxon>
        <taxon>Amanita</taxon>
    </lineage>
</organism>
<feature type="region of interest" description="Disordered" evidence="1">
    <location>
        <begin position="246"/>
        <end position="292"/>
    </location>
</feature>
<dbReference type="Proteomes" id="UP000054549">
    <property type="component" value="Unassembled WGS sequence"/>
</dbReference>
<protein>
    <submittedName>
        <fullName evidence="2">Uncharacterized protein</fullName>
    </submittedName>
</protein>
<dbReference type="AlphaFoldDB" id="A0A0C2TLE1"/>
<dbReference type="InParanoid" id="A0A0C2TLE1"/>
<sequence>MRHNLASAMSLVSSTIKAMTNLKVFRFLSDYCAALSRLVIIRPICLNPLRLQHMPTCATLKSLGLAYTWQIPFQQADSNFPPLTGPFAQTLALPYFTLLDDVVERFVKWHLVKYAPNNGQLWPRIHSSLIDVTPSYLDLGVGRNDLKLQQLEIETGSSLSIYRSIRSIIDRSDNDTFKEKCENKLMEKLLTRTANAVALLYDLVPDHDGHSTACLRTSIGDEEVLCLAMERLFQAGLQPSKFQMSRLRPMSDRVEDEQLSQSLTPCPTDDSEQRNRKYLWESPPSSPPPNPVDLVNTASSFAHFPLGLHDQGSLWEGVEVHSSPTPDEGTCDWDVVLEDDIFSSQVTEANEICVLPLSAGLPNRVTGVINPVSGEGYSQGIGDSGTSSATSGTHCHLMDFGDDLLSFDMMNSCRSNNVDGSPEKLIFTLENDVQNNPLLNHHQGSAEDLFAQDKYYGIEIDLEAFDSLGDDSSDNLDHSCGDDNGLLLHAVPGSTTDMPNIGPNEDLHAETIGHVPSFILSIPHLTYHTSDISSSTCSRTDQQESHDSFGDGAAQFNTPSGLSGGTIWDHGTGWEPDSQEFIELDADWEEDEHFLNLIN</sequence>